<reference evidence="4 6" key="2">
    <citation type="submission" date="2018-06" db="EMBL/GenBank/DDBJ databases">
        <authorList>
            <consortium name="Pathogen Informatics"/>
            <person name="Doyle S."/>
        </authorList>
    </citation>
    <scope>NUCLEOTIDE SEQUENCE [LARGE SCALE GENOMIC DNA]</scope>
    <source>
        <strain evidence="4 6">NCTC13028</strain>
    </source>
</reference>
<keyword evidence="1" id="KW-0812">Transmembrane</keyword>
<keyword evidence="1" id="KW-1133">Transmembrane helix</keyword>
<evidence type="ECO:0000313" key="6">
    <source>
        <dbReference type="Proteomes" id="UP000250223"/>
    </source>
</evidence>
<gene>
    <name evidence="2" type="ORF">HMJ28_08040</name>
    <name evidence="4" type="ORF">NCTC13028_01584</name>
    <name evidence="3" type="ORF">SAMN05216497_10661</name>
</gene>
<evidence type="ECO:0000313" key="3">
    <source>
        <dbReference type="EMBL" id="SDL07073.1"/>
    </source>
</evidence>
<dbReference type="Proteomes" id="UP000528432">
    <property type="component" value="Unassembled WGS sequence"/>
</dbReference>
<organism evidence="2 7">
    <name type="scientific">Clostridium cochlearium</name>
    <dbReference type="NCBI Taxonomy" id="1494"/>
    <lineage>
        <taxon>Bacteria</taxon>
        <taxon>Bacillati</taxon>
        <taxon>Bacillota</taxon>
        <taxon>Clostridia</taxon>
        <taxon>Eubacteriales</taxon>
        <taxon>Clostridiaceae</taxon>
        <taxon>Clostridium</taxon>
    </lineage>
</organism>
<evidence type="ECO:0000313" key="7">
    <source>
        <dbReference type="Proteomes" id="UP000528432"/>
    </source>
</evidence>
<dbReference type="GO" id="GO:0016020">
    <property type="term" value="C:membrane"/>
    <property type="evidence" value="ECO:0007669"/>
    <property type="project" value="InterPro"/>
</dbReference>
<evidence type="ECO:0000313" key="5">
    <source>
        <dbReference type="Proteomes" id="UP000198811"/>
    </source>
</evidence>
<dbReference type="STRING" id="1494.SAMN05216497_10661"/>
<dbReference type="Pfam" id="PF02325">
    <property type="entry name" value="CCB3_YggT"/>
    <property type="match status" value="1"/>
</dbReference>
<reference evidence="3 5" key="1">
    <citation type="submission" date="2016-10" db="EMBL/GenBank/DDBJ databases">
        <authorList>
            <person name="Varghese N."/>
            <person name="Submissions S."/>
        </authorList>
    </citation>
    <scope>NUCLEOTIDE SEQUENCE [LARGE SCALE GENOMIC DNA]</scope>
    <source>
        <strain evidence="3 5">NLAE-zl-C224</strain>
    </source>
</reference>
<evidence type="ECO:0000256" key="1">
    <source>
        <dbReference type="SAM" id="Phobius"/>
    </source>
</evidence>
<reference evidence="2 7" key="3">
    <citation type="submission" date="2020-05" db="EMBL/GenBank/DDBJ databases">
        <title>Draft genome sequence of Clostridium cochlearium strain AGROS13 isolated from a sheep dairy farm in New Zealand.</title>
        <authorList>
            <person name="Gupta T.B."/>
            <person name="Jauregui R."/>
            <person name="Risson A.N."/>
            <person name="Brightwell G."/>
            <person name="Maclean P."/>
        </authorList>
    </citation>
    <scope>NUCLEOTIDE SEQUENCE [LARGE SCALE GENOMIC DNA]</scope>
    <source>
        <strain evidence="2 7">AGROS13</strain>
    </source>
</reference>
<dbReference type="RefSeq" id="WP_089864882.1">
    <property type="nucleotide sequence ID" value="NZ_FNGL01000006.1"/>
</dbReference>
<evidence type="ECO:0000313" key="2">
    <source>
        <dbReference type="EMBL" id="NOH16333.1"/>
    </source>
</evidence>
<dbReference type="EMBL" id="JABFIF010000015">
    <property type="protein sequence ID" value="NOH16333.1"/>
    <property type="molecule type" value="Genomic_DNA"/>
</dbReference>
<dbReference type="InterPro" id="IPR003425">
    <property type="entry name" value="CCB3/YggT"/>
</dbReference>
<keyword evidence="1" id="KW-0472">Membrane</keyword>
<proteinExistence type="predicted"/>
<dbReference type="AlphaFoldDB" id="A0A240AA28"/>
<evidence type="ECO:0000313" key="4">
    <source>
        <dbReference type="EMBL" id="SQB34907.1"/>
    </source>
</evidence>
<name>A0A240AA28_CLOCO</name>
<dbReference type="Proteomes" id="UP000198811">
    <property type="component" value="Unassembled WGS sequence"/>
</dbReference>
<feature type="transmembrane region" description="Helical" evidence="1">
    <location>
        <begin position="12"/>
        <end position="30"/>
    </location>
</feature>
<dbReference type="EMBL" id="FNGL01000006">
    <property type="protein sequence ID" value="SDL07073.1"/>
    <property type="molecule type" value="Genomic_DNA"/>
</dbReference>
<dbReference type="EMBL" id="UAWC01000018">
    <property type="protein sequence ID" value="SQB34907.1"/>
    <property type="molecule type" value="Genomic_DNA"/>
</dbReference>
<keyword evidence="5" id="KW-1185">Reference proteome</keyword>
<dbReference type="Proteomes" id="UP000250223">
    <property type="component" value="Unassembled WGS sequence"/>
</dbReference>
<dbReference type="GeneID" id="70577300"/>
<dbReference type="OrthoDB" id="283553at2"/>
<feature type="transmembrane region" description="Helical" evidence="1">
    <location>
        <begin position="58"/>
        <end position="79"/>
    </location>
</feature>
<accession>A0A240AA28</accession>
<sequence length="89" mass="10341">MRFTLIKIFSMLFNIMEAAILIDIVLSFIGRGMRNSFTELIKTITEPLLAPGRRIQEMIMPGLMIDFSPILAFFIISIMRKIVYTLLIW</sequence>
<protein>
    <submittedName>
        <fullName evidence="2 4">YGGT family protein</fullName>
    </submittedName>
</protein>